<evidence type="ECO:0000313" key="7">
    <source>
        <dbReference type="EMBL" id="KAK4758513.1"/>
    </source>
</evidence>
<keyword evidence="3" id="KW-0508">mRNA splicing</keyword>
<dbReference type="InterPro" id="IPR002885">
    <property type="entry name" value="PPR_rpt"/>
</dbReference>
<dbReference type="InterPro" id="IPR027434">
    <property type="entry name" value="Homing_endonucl"/>
</dbReference>
<name>A0AAN7K6C9_9MYRT</name>
<organism evidence="7 8">
    <name type="scientific">Trapa incisa</name>
    <dbReference type="NCBI Taxonomy" id="236973"/>
    <lineage>
        <taxon>Eukaryota</taxon>
        <taxon>Viridiplantae</taxon>
        <taxon>Streptophyta</taxon>
        <taxon>Embryophyta</taxon>
        <taxon>Tracheophyta</taxon>
        <taxon>Spermatophyta</taxon>
        <taxon>Magnoliopsida</taxon>
        <taxon>eudicotyledons</taxon>
        <taxon>Gunneridae</taxon>
        <taxon>Pentapetalae</taxon>
        <taxon>rosids</taxon>
        <taxon>malvids</taxon>
        <taxon>Myrtales</taxon>
        <taxon>Lythraceae</taxon>
        <taxon>Trapa</taxon>
    </lineage>
</organism>
<evidence type="ECO:0000256" key="5">
    <source>
        <dbReference type="SAM" id="MobiDB-lite"/>
    </source>
</evidence>
<dbReference type="Pfam" id="PF03161">
    <property type="entry name" value="LAGLIDADG_2"/>
    <property type="match status" value="1"/>
</dbReference>
<evidence type="ECO:0000256" key="2">
    <source>
        <dbReference type="ARBA" id="ARBA00022737"/>
    </source>
</evidence>
<evidence type="ECO:0000313" key="8">
    <source>
        <dbReference type="Proteomes" id="UP001345219"/>
    </source>
</evidence>
<protein>
    <recommendedName>
        <fullName evidence="6">Homing endonuclease LAGLIDADG domain-containing protein</fullName>
    </recommendedName>
</protein>
<dbReference type="GO" id="GO:0045292">
    <property type="term" value="P:mRNA cis splicing, via spliceosome"/>
    <property type="evidence" value="ECO:0007669"/>
    <property type="project" value="TreeGrafter"/>
</dbReference>
<feature type="region of interest" description="Disordered" evidence="5">
    <location>
        <begin position="779"/>
        <end position="807"/>
    </location>
</feature>
<reference evidence="7 8" key="1">
    <citation type="journal article" date="2023" name="Hortic Res">
        <title>Pangenome of water caltrop reveals structural variations and asymmetric subgenome divergence after allopolyploidization.</title>
        <authorList>
            <person name="Zhang X."/>
            <person name="Chen Y."/>
            <person name="Wang L."/>
            <person name="Yuan Y."/>
            <person name="Fang M."/>
            <person name="Shi L."/>
            <person name="Lu R."/>
            <person name="Comes H.P."/>
            <person name="Ma Y."/>
            <person name="Chen Y."/>
            <person name="Huang G."/>
            <person name="Zhou Y."/>
            <person name="Zheng Z."/>
            <person name="Qiu Y."/>
        </authorList>
    </citation>
    <scope>NUCLEOTIDE SEQUENCE [LARGE SCALE GENOMIC DNA]</scope>
    <source>
        <tissue evidence="7">Roots</tissue>
    </source>
</reference>
<keyword evidence="2" id="KW-0677">Repeat</keyword>
<dbReference type="FunFam" id="3.10.28.10:FF:000005">
    <property type="entry name" value="Pentatricopeptide repeat-containing protein At2g15820, chloroplastic"/>
    <property type="match status" value="1"/>
</dbReference>
<dbReference type="Proteomes" id="UP001345219">
    <property type="component" value="Chromosome 15"/>
</dbReference>
<evidence type="ECO:0000259" key="6">
    <source>
        <dbReference type="Pfam" id="PF03161"/>
    </source>
</evidence>
<feature type="repeat" description="PPR" evidence="4">
    <location>
        <begin position="417"/>
        <end position="451"/>
    </location>
</feature>
<dbReference type="Pfam" id="PF01535">
    <property type="entry name" value="PPR"/>
    <property type="match status" value="5"/>
</dbReference>
<dbReference type="InterPro" id="IPR052500">
    <property type="entry name" value="Chloro/Mito_RNA_Process"/>
</dbReference>
<keyword evidence="1" id="KW-0507">mRNA processing</keyword>
<accession>A0AAN7K6C9</accession>
<evidence type="ECO:0000256" key="4">
    <source>
        <dbReference type="PROSITE-ProRule" id="PRU00708"/>
    </source>
</evidence>
<dbReference type="Gene3D" id="3.10.28.10">
    <property type="entry name" value="Homing endonucleases"/>
    <property type="match status" value="2"/>
</dbReference>
<dbReference type="PROSITE" id="PS51375">
    <property type="entry name" value="PPR"/>
    <property type="match status" value="1"/>
</dbReference>
<dbReference type="InterPro" id="IPR011990">
    <property type="entry name" value="TPR-like_helical_dom_sf"/>
</dbReference>
<dbReference type="AlphaFoldDB" id="A0AAN7K6C9"/>
<dbReference type="GO" id="GO:0004519">
    <property type="term" value="F:endonuclease activity"/>
    <property type="evidence" value="ECO:0007669"/>
    <property type="project" value="InterPro"/>
</dbReference>
<keyword evidence="8" id="KW-1185">Reference proteome</keyword>
<feature type="compositionally biased region" description="Low complexity" evidence="5">
    <location>
        <begin position="789"/>
        <end position="807"/>
    </location>
</feature>
<dbReference type="PANTHER" id="PTHR47539">
    <property type="entry name" value="PENTATRICOPEPTIDE REPEAT-CONTAINING PROTEIN OTP51, CHLOROPLASTIC"/>
    <property type="match status" value="1"/>
</dbReference>
<evidence type="ECO:0000256" key="3">
    <source>
        <dbReference type="ARBA" id="ARBA00023187"/>
    </source>
</evidence>
<dbReference type="PANTHER" id="PTHR47539:SF1">
    <property type="entry name" value="PENTATRICOPEPTIDE REPEAT-CONTAINING PROTEIN OTP51, CHLOROPLASTIC"/>
    <property type="match status" value="1"/>
</dbReference>
<comment type="caution">
    <text evidence="7">The sequence shown here is derived from an EMBL/GenBank/DDBJ whole genome shotgun (WGS) entry which is preliminary data.</text>
</comment>
<gene>
    <name evidence="7" type="ORF">SAY87_019814</name>
</gene>
<dbReference type="NCBIfam" id="TIGR00756">
    <property type="entry name" value="PPR"/>
    <property type="match status" value="1"/>
</dbReference>
<dbReference type="InterPro" id="IPR004860">
    <property type="entry name" value="LAGLIDADG_dom"/>
</dbReference>
<feature type="domain" description="Homing endonuclease LAGLIDADG" evidence="6">
    <location>
        <begin position="589"/>
        <end position="754"/>
    </location>
</feature>
<sequence length="807" mass="92525">MPPADFPLFSSAAVPTTASRLLHTLTLSGSSALRSLFPLNFPPVHRIRSPFARRGIASAFGPCYSLPAASLGTYVKNVLDMTELDENPDSGGEEGIFDFDAKQLVPPPPSPSAELEVKELEELPEQWRRTKLAWLCKELPAHKSGTVVRVLNAQRKWMRQEDATYVVAHCIRIRENETAFKVYKWMMQQHWYRFNFALSTKLADYTGKERKFTKCREVFDHIIEQGRVPSESTFHILVVAYLSSSVKGCLEEACDIYNRMIQLGGYMPRLSLHNAMFRALVSGSGPSSKNYLKQAEFIFHNLVTSGLDVHRDIYEGLLWLHSYQDSVDTQRIQELRKEMQGAGIQESKEALMSILRVYSKKGNVEEAERTWAKLVLTDISLPPLAYVYKMEVYAKVGEYMKSFEIFQEMKEYINPLNVAAYHEIIEVLCKAQNVELAESVMAEFIQSGLKPLAPSYIDLMNLYFNQSSYDKLELAFYQCLKQCQPNCAIYSIYLDSLVRVGNLNKAEEIFNHMNTNITIGVSKRSCNSILRCYLTSENISKAESIYELMCQKNYEVEALLMEKLDQLLRSRGKPVKKKPMILKLSQEHREMLVGMLLGGLQMESDERRKNHRIQFEFNENLSTHVVLEKHVRQWFHEFLHHSSDSTGYSGEIPYGFSTISHSNFAFFADQFWPEGKPEIPKLIHRWISPRVLAYWFMYGGHRTSSGDILLKLRGSQEGLARIVNALKLQSLQCRVKRKGRTFWIGLLGENSMRFWKLIEPHVLHYSDDSAQARGDEVTFDSRSDTDQYSDNSKSDGLLSSLGSSLRF</sequence>
<proteinExistence type="predicted"/>
<dbReference type="SUPFAM" id="SSF55608">
    <property type="entry name" value="Homing endonucleases"/>
    <property type="match status" value="1"/>
</dbReference>
<dbReference type="EMBL" id="JAXIOK010000012">
    <property type="protein sequence ID" value="KAK4758513.1"/>
    <property type="molecule type" value="Genomic_DNA"/>
</dbReference>
<dbReference type="SUPFAM" id="SSF81901">
    <property type="entry name" value="HCP-like"/>
    <property type="match status" value="1"/>
</dbReference>
<evidence type="ECO:0000256" key="1">
    <source>
        <dbReference type="ARBA" id="ARBA00022664"/>
    </source>
</evidence>
<dbReference type="GO" id="GO:0000373">
    <property type="term" value="P:Group II intron splicing"/>
    <property type="evidence" value="ECO:0007669"/>
    <property type="project" value="TreeGrafter"/>
</dbReference>
<dbReference type="GO" id="GO:0048564">
    <property type="term" value="P:photosystem I assembly"/>
    <property type="evidence" value="ECO:0007669"/>
    <property type="project" value="TreeGrafter"/>
</dbReference>
<dbReference type="Gene3D" id="1.25.40.10">
    <property type="entry name" value="Tetratricopeptide repeat domain"/>
    <property type="match status" value="3"/>
</dbReference>